<evidence type="ECO:0000313" key="1">
    <source>
        <dbReference type="EMBL" id="AST79269.1"/>
    </source>
</evidence>
<sequence length="112" mass="12374">MSANELALRFSTAPAEQLIGILPVLEVKEALRDEVEDDVLGEAWTEHNFEMEAIGEQLDETVQLARKFELTAETFATAIKLALTLPHSEAIPVLQNALRDNPGYGREPTKDA</sequence>
<proteinExistence type="predicted"/>
<accession>A0ACA8D4U2</accession>
<evidence type="ECO:0000313" key="2">
    <source>
        <dbReference type="Proteomes" id="UP000215286"/>
    </source>
</evidence>
<protein>
    <submittedName>
        <fullName evidence="1">Uncharacterized protein</fullName>
    </submittedName>
</protein>
<reference evidence="1" key="1">
    <citation type="submission" date="2017-08" db="EMBL/GenBank/DDBJ databases">
        <title>Real-time genomic and epidemiological investigation of a multi-institutional outbreak of KPC-producing Enterobacteriaceae reveals complex transmission dynamics and informs management responses.</title>
        <authorList>
            <person name="Kwong J.C."/>
            <person name="Lane C."/>
            <person name="Romanes F."/>
            <person name="Goncalves da Silva A."/>
            <person name="Easton M."/>
            <person name="Cronin K."/>
            <person name="Waters M.J."/>
            <person name="Tomita T."/>
            <person name="Stevens K."/>
            <person name="Schultz M.B."/>
            <person name="Baines S.L."/>
            <person name="Sherry N.L."/>
            <person name="Carter G."/>
            <person name="Mu A."/>
            <person name="Sait M."/>
            <person name="Ballard S.A."/>
            <person name="Seemann T."/>
            <person name="Stinear T.P."/>
            <person name="Howden B.P."/>
        </authorList>
    </citation>
    <scope>NUCLEOTIDE SEQUENCE</scope>
    <source>
        <strain evidence="1">AUSMDU00008141</strain>
    </source>
</reference>
<keyword evidence="2" id="KW-1185">Reference proteome</keyword>
<dbReference type="Proteomes" id="UP000215286">
    <property type="component" value="Chromosome"/>
</dbReference>
<name>A0ACA8D4U2_9ENTR</name>
<gene>
    <name evidence="1" type="ORF">CI104_09345</name>
</gene>
<dbReference type="EMBL" id="CP022695">
    <property type="protein sequence ID" value="AST79269.1"/>
    <property type="molecule type" value="Genomic_DNA"/>
</dbReference>
<organism evidence="1 2">
    <name type="scientific">Citrobacter farmeri</name>
    <dbReference type="NCBI Taxonomy" id="67824"/>
    <lineage>
        <taxon>Bacteria</taxon>
        <taxon>Pseudomonadati</taxon>
        <taxon>Pseudomonadota</taxon>
        <taxon>Gammaproteobacteria</taxon>
        <taxon>Enterobacterales</taxon>
        <taxon>Enterobacteriaceae</taxon>
        <taxon>Citrobacter</taxon>
    </lineage>
</organism>